<protein>
    <submittedName>
        <fullName evidence="1">Uncharacterized protein</fullName>
    </submittedName>
</protein>
<accession>A0A375BEM9</accession>
<comment type="caution">
    <text evidence="1">The sequence shown here is derived from an EMBL/GenBank/DDBJ whole genome shotgun (WGS) entry which is preliminary data.</text>
</comment>
<sequence>MAGRNANFCLKHIDADFASPRAFHATG</sequence>
<proteinExistence type="predicted"/>
<dbReference type="EMBL" id="OFSN01000001">
    <property type="protein sequence ID" value="SOY42102.1"/>
    <property type="molecule type" value="Genomic_DNA"/>
</dbReference>
<name>A0A375BEM9_9BURK</name>
<organism evidence="1">
    <name type="scientific">Cupriavidus taiwanensis</name>
    <dbReference type="NCBI Taxonomy" id="164546"/>
    <lineage>
        <taxon>Bacteria</taxon>
        <taxon>Pseudomonadati</taxon>
        <taxon>Pseudomonadota</taxon>
        <taxon>Betaproteobacteria</taxon>
        <taxon>Burkholderiales</taxon>
        <taxon>Burkholderiaceae</taxon>
        <taxon>Cupriavidus</taxon>
    </lineage>
</organism>
<reference evidence="1" key="1">
    <citation type="submission" date="2018-01" db="EMBL/GenBank/DDBJ databases">
        <authorList>
            <person name="Clerissi C."/>
        </authorList>
    </citation>
    <scope>NUCLEOTIDE SEQUENCE</scope>
    <source>
        <strain evidence="1">Cupriavidus taiwanensis LMG 19430</strain>
    </source>
</reference>
<evidence type="ECO:0000313" key="1">
    <source>
        <dbReference type="EMBL" id="SOY42102.1"/>
    </source>
</evidence>
<dbReference type="Proteomes" id="UP000257016">
    <property type="component" value="Unassembled WGS sequence"/>
</dbReference>
<dbReference type="AlphaFoldDB" id="A0A375BEM9"/>
<gene>
    <name evidence="1" type="ORF">CBM2586_A11655</name>
</gene>